<sequence>MSRVLSFQKVDDYFRELATKHVDIKDYCGTSAEELASKIESVEGLQTPLLVFYDYYGKLEGGVQRTFNNRSLAFSILYTGVKADDFPAQRTAVNNAEEIGLEVLSRINVQSKMPGIGWLYNNFDKNTATWDEVIAEGADGFYGMEFHFDLKTLEPLVVTPEKWSDGDIFC</sequence>
<evidence type="ECO:0000313" key="1">
    <source>
        <dbReference type="EMBL" id="MBC5840742.1"/>
    </source>
</evidence>
<accession>A0ABR7J6C0</accession>
<name>A0ABR7J6C0_9FLAO</name>
<dbReference type="EMBL" id="JACRUJ010000001">
    <property type="protein sequence ID" value="MBC5840742.1"/>
    <property type="molecule type" value="Genomic_DNA"/>
</dbReference>
<dbReference type="Proteomes" id="UP000629963">
    <property type="component" value="Unassembled WGS sequence"/>
</dbReference>
<proteinExistence type="predicted"/>
<evidence type="ECO:0000313" key="2">
    <source>
        <dbReference type="Proteomes" id="UP000629963"/>
    </source>
</evidence>
<comment type="caution">
    <text evidence="1">The sequence shown here is derived from an EMBL/GenBank/DDBJ whole genome shotgun (WGS) entry which is preliminary data.</text>
</comment>
<gene>
    <name evidence="1" type="ORF">H8R23_04935</name>
</gene>
<dbReference type="RefSeq" id="WP_187009299.1">
    <property type="nucleotide sequence ID" value="NZ_JACRUI010000001.1"/>
</dbReference>
<keyword evidence="2" id="KW-1185">Reference proteome</keyword>
<reference evidence="1 2" key="1">
    <citation type="submission" date="2020-08" db="EMBL/GenBank/DDBJ databases">
        <title>Description of novel Flavobacterium F-380 isolate.</title>
        <authorList>
            <person name="Saticioglu I.B."/>
            <person name="Duman M."/>
            <person name="Altun S."/>
        </authorList>
    </citation>
    <scope>NUCLEOTIDE SEQUENCE [LARGE SCALE GENOMIC DNA]</scope>
    <source>
        <strain evidence="1 2">F-380</strain>
    </source>
</reference>
<protein>
    <submittedName>
        <fullName evidence="1">Uncharacterized protein</fullName>
    </submittedName>
</protein>
<organism evidence="1 2">
    <name type="scientific">Flavobacterium kayseriense</name>
    <dbReference type="NCBI Taxonomy" id="2764714"/>
    <lineage>
        <taxon>Bacteria</taxon>
        <taxon>Pseudomonadati</taxon>
        <taxon>Bacteroidota</taxon>
        <taxon>Flavobacteriia</taxon>
        <taxon>Flavobacteriales</taxon>
        <taxon>Flavobacteriaceae</taxon>
        <taxon>Flavobacterium</taxon>
    </lineage>
</organism>